<gene>
    <name evidence="1" type="ORF">QFC19_008372</name>
</gene>
<dbReference type="Proteomes" id="UP001241377">
    <property type="component" value="Unassembled WGS sequence"/>
</dbReference>
<sequence>MSCEHEHHHHHVAPVPTNPGQSLLSHIDIPHIRALNVDHHSHVGKIFRKPEEKYQLTPAVVSDCDSQLIIHIPFTSGTVKLHSIILRTNGDVHCPKKIKVWKNDDHIDFDNAGAKKPTHTIDHPRVGVLYNDVEDLPTEIVSDGDFVEHHVPRHVFSGVSLLTLFVETVFGEDDEDDEDEEPCIFHYIELRGEFTALSKDPVVTLYELAANPADHKVDEVGTATGMSGY</sequence>
<comment type="caution">
    <text evidence="1">The sequence shown here is derived from an EMBL/GenBank/DDBJ whole genome shotgun (WGS) entry which is preliminary data.</text>
</comment>
<dbReference type="EMBL" id="JASBWR010000124">
    <property type="protein sequence ID" value="KAJ9093354.1"/>
    <property type="molecule type" value="Genomic_DNA"/>
</dbReference>
<organism evidence="1 2">
    <name type="scientific">Naganishia cerealis</name>
    <dbReference type="NCBI Taxonomy" id="610337"/>
    <lineage>
        <taxon>Eukaryota</taxon>
        <taxon>Fungi</taxon>
        <taxon>Dikarya</taxon>
        <taxon>Basidiomycota</taxon>
        <taxon>Agaricomycotina</taxon>
        <taxon>Tremellomycetes</taxon>
        <taxon>Filobasidiales</taxon>
        <taxon>Filobasidiaceae</taxon>
        <taxon>Naganishia</taxon>
    </lineage>
</organism>
<evidence type="ECO:0000313" key="1">
    <source>
        <dbReference type="EMBL" id="KAJ9093354.1"/>
    </source>
</evidence>
<evidence type="ECO:0000313" key="2">
    <source>
        <dbReference type="Proteomes" id="UP001241377"/>
    </source>
</evidence>
<proteinExistence type="predicted"/>
<protein>
    <submittedName>
        <fullName evidence="1">Uncharacterized protein</fullName>
    </submittedName>
</protein>
<accession>A0ACC2V1X6</accession>
<reference evidence="1" key="1">
    <citation type="submission" date="2023-04" db="EMBL/GenBank/DDBJ databases">
        <title>Draft Genome sequencing of Naganishia species isolated from polar environments using Oxford Nanopore Technology.</title>
        <authorList>
            <person name="Leo P."/>
            <person name="Venkateswaran K."/>
        </authorList>
    </citation>
    <scope>NUCLEOTIDE SEQUENCE</scope>
    <source>
        <strain evidence="1">MNA-CCFEE 5261</strain>
    </source>
</reference>
<name>A0ACC2V1X6_9TREE</name>
<keyword evidence="2" id="KW-1185">Reference proteome</keyword>